<organism evidence="1 2">
    <name type="scientific">Setaria italica</name>
    <name type="common">Foxtail millet</name>
    <name type="synonym">Panicum italicum</name>
    <dbReference type="NCBI Taxonomy" id="4555"/>
    <lineage>
        <taxon>Eukaryota</taxon>
        <taxon>Viridiplantae</taxon>
        <taxon>Streptophyta</taxon>
        <taxon>Embryophyta</taxon>
        <taxon>Tracheophyta</taxon>
        <taxon>Spermatophyta</taxon>
        <taxon>Magnoliopsida</taxon>
        <taxon>Liliopsida</taxon>
        <taxon>Poales</taxon>
        <taxon>Poaceae</taxon>
        <taxon>PACMAD clade</taxon>
        <taxon>Panicoideae</taxon>
        <taxon>Panicodae</taxon>
        <taxon>Paniceae</taxon>
        <taxon>Cenchrinae</taxon>
        <taxon>Setaria</taxon>
    </lineage>
</organism>
<proteinExistence type="predicted"/>
<reference evidence="2" key="1">
    <citation type="journal article" date="2012" name="Nat. Biotechnol.">
        <title>Reference genome sequence of the model plant Setaria.</title>
        <authorList>
            <person name="Bennetzen J.L."/>
            <person name="Schmutz J."/>
            <person name="Wang H."/>
            <person name="Percifield R."/>
            <person name="Hawkins J."/>
            <person name="Pontaroli A.C."/>
            <person name="Estep M."/>
            <person name="Feng L."/>
            <person name="Vaughn J.N."/>
            <person name="Grimwood J."/>
            <person name="Jenkins J."/>
            <person name="Barry K."/>
            <person name="Lindquist E."/>
            <person name="Hellsten U."/>
            <person name="Deshpande S."/>
            <person name="Wang X."/>
            <person name="Wu X."/>
            <person name="Mitros T."/>
            <person name="Triplett J."/>
            <person name="Yang X."/>
            <person name="Ye C.Y."/>
            <person name="Mauro-Herrera M."/>
            <person name="Wang L."/>
            <person name="Li P."/>
            <person name="Sharma M."/>
            <person name="Sharma R."/>
            <person name="Ronald P.C."/>
            <person name="Panaud O."/>
            <person name="Kellogg E.A."/>
            <person name="Brutnell T.P."/>
            <person name="Doust A.N."/>
            <person name="Tuskan G.A."/>
            <person name="Rokhsar D."/>
            <person name="Devos K.M."/>
        </authorList>
    </citation>
    <scope>NUCLEOTIDE SEQUENCE [LARGE SCALE GENOMIC DNA]</scope>
    <source>
        <strain evidence="2">cv. Yugu1</strain>
    </source>
</reference>
<sequence>MANFQFCIISPSVERDNLSLGEFRRISCCLAVAQIGFHRRRPGQSLAATGHPCPLLRCRVTAIHRRRWPCMDEIINKT</sequence>
<keyword evidence="2" id="KW-1185">Reference proteome</keyword>
<dbReference type="AlphaFoldDB" id="K4AHH9"/>
<evidence type="ECO:0000313" key="2">
    <source>
        <dbReference type="Proteomes" id="UP000004995"/>
    </source>
</evidence>
<dbReference type="EnsemblPlants" id="KQK91905">
    <property type="protein sequence ID" value="KQK91905"/>
    <property type="gene ID" value="SETIT_038336mg"/>
</dbReference>
<reference evidence="1" key="2">
    <citation type="submission" date="2018-08" db="UniProtKB">
        <authorList>
            <consortium name="EnsemblPlants"/>
        </authorList>
    </citation>
    <scope>IDENTIFICATION</scope>
    <source>
        <strain evidence="1">Yugu1</strain>
    </source>
</reference>
<dbReference type="EMBL" id="AGNK02006079">
    <property type="status" value="NOT_ANNOTATED_CDS"/>
    <property type="molecule type" value="Genomic_DNA"/>
</dbReference>
<name>K4AHH9_SETIT</name>
<protein>
    <submittedName>
        <fullName evidence="1">Uncharacterized protein</fullName>
    </submittedName>
</protein>
<accession>K4AHH9</accession>
<dbReference type="InParanoid" id="K4AHH9"/>
<dbReference type="Proteomes" id="UP000004995">
    <property type="component" value="Unassembled WGS sequence"/>
</dbReference>
<dbReference type="Gramene" id="KQK91905">
    <property type="protein sequence ID" value="KQK91905"/>
    <property type="gene ID" value="SETIT_038336mg"/>
</dbReference>
<dbReference type="HOGENOM" id="CLU_2626675_0_0_1"/>
<evidence type="ECO:0000313" key="1">
    <source>
        <dbReference type="EnsemblPlants" id="KQK91905"/>
    </source>
</evidence>